<comment type="caution">
    <text evidence="2">The sequence shown here is derived from an EMBL/GenBank/DDBJ whole genome shotgun (WGS) entry which is preliminary data.</text>
</comment>
<evidence type="ECO:0000313" key="3">
    <source>
        <dbReference type="Proteomes" id="UP000195569"/>
    </source>
</evidence>
<name>A0A1N7SXZ1_9BURK</name>
<dbReference type="AlphaFoldDB" id="A0A1N7SXZ1"/>
<accession>A0A1N7SXZ1</accession>
<dbReference type="SUPFAM" id="SSF56349">
    <property type="entry name" value="DNA breaking-rejoining enzymes"/>
    <property type="match status" value="1"/>
</dbReference>
<dbReference type="GO" id="GO:0003677">
    <property type="term" value="F:DNA binding"/>
    <property type="evidence" value="ECO:0007669"/>
    <property type="project" value="InterPro"/>
</dbReference>
<evidence type="ECO:0000256" key="1">
    <source>
        <dbReference type="SAM" id="MobiDB-lite"/>
    </source>
</evidence>
<proteinExistence type="predicted"/>
<dbReference type="EMBL" id="CYGY02000242">
    <property type="protein sequence ID" value="SIT52255.1"/>
    <property type="molecule type" value="Genomic_DNA"/>
</dbReference>
<organism evidence="2 3">
    <name type="scientific">Paraburkholderia piptadeniae</name>
    <dbReference type="NCBI Taxonomy" id="1701573"/>
    <lineage>
        <taxon>Bacteria</taxon>
        <taxon>Pseudomonadati</taxon>
        <taxon>Pseudomonadota</taxon>
        <taxon>Betaproteobacteria</taxon>
        <taxon>Burkholderiales</taxon>
        <taxon>Burkholderiaceae</taxon>
        <taxon>Paraburkholderia</taxon>
    </lineage>
</organism>
<reference evidence="2" key="1">
    <citation type="submission" date="2016-12" db="EMBL/GenBank/DDBJ databases">
        <authorList>
            <person name="Moulin L."/>
        </authorList>
    </citation>
    <scope>NUCLEOTIDE SEQUENCE [LARGE SCALE GENOMIC DNA]</scope>
    <source>
        <strain evidence="2">STM 7183</strain>
    </source>
</reference>
<dbReference type="Proteomes" id="UP000195569">
    <property type="component" value="Unassembled WGS sequence"/>
</dbReference>
<sequence>MLRAVDALIDGAGIAASRKSRASPQTLRNTFAADLFESGVEAELVGQWLGFVQAVSANRLYRAWQTWMDQQDLPVVEAPDPAAQPLPAPRRDGRLTRKPGADQS</sequence>
<gene>
    <name evidence="2" type="ORF">BN2476_2420001</name>
</gene>
<evidence type="ECO:0000313" key="2">
    <source>
        <dbReference type="EMBL" id="SIT52255.1"/>
    </source>
</evidence>
<feature type="region of interest" description="Disordered" evidence="1">
    <location>
        <begin position="78"/>
        <end position="104"/>
    </location>
</feature>
<keyword evidence="3" id="KW-1185">Reference proteome</keyword>
<dbReference type="InterPro" id="IPR011010">
    <property type="entry name" value="DNA_brk_join_enz"/>
</dbReference>
<protein>
    <submittedName>
        <fullName evidence="2">Phage integrase</fullName>
    </submittedName>
</protein>